<protein>
    <submittedName>
        <fullName evidence="2">Uncharacterized protein</fullName>
    </submittedName>
</protein>
<dbReference type="Proteomes" id="UP000299102">
    <property type="component" value="Unassembled WGS sequence"/>
</dbReference>
<dbReference type="AlphaFoldDB" id="A0A4C1SE20"/>
<proteinExistence type="predicted"/>
<evidence type="ECO:0000313" key="2">
    <source>
        <dbReference type="EMBL" id="GBP00352.1"/>
    </source>
</evidence>
<reference evidence="2 3" key="1">
    <citation type="journal article" date="2019" name="Commun. Biol.">
        <title>The bagworm genome reveals a unique fibroin gene that provides high tensile strength.</title>
        <authorList>
            <person name="Kono N."/>
            <person name="Nakamura H."/>
            <person name="Ohtoshi R."/>
            <person name="Tomita M."/>
            <person name="Numata K."/>
            <person name="Arakawa K."/>
        </authorList>
    </citation>
    <scope>NUCLEOTIDE SEQUENCE [LARGE SCALE GENOMIC DNA]</scope>
</reference>
<sequence length="124" mass="14576">MTVYAAYFTSRDIESRDSRSTPHVPPRCSALNERNTARRARQRRFVSCPNPDRELKYRWVFNSTRTPRSISRDMPNLFGLLHRTASVGTERQRVPGRIEPAQWVHKSETFDFKQKREVQRVGGQ</sequence>
<evidence type="ECO:0000313" key="3">
    <source>
        <dbReference type="Proteomes" id="UP000299102"/>
    </source>
</evidence>
<comment type="caution">
    <text evidence="2">The sequence shown here is derived from an EMBL/GenBank/DDBJ whole genome shotgun (WGS) entry which is preliminary data.</text>
</comment>
<dbReference type="EMBL" id="BGZK01000005">
    <property type="protein sequence ID" value="GBP00352.1"/>
    <property type="molecule type" value="Genomic_DNA"/>
</dbReference>
<name>A0A4C1SE20_EUMVA</name>
<feature type="region of interest" description="Disordered" evidence="1">
    <location>
        <begin position="15"/>
        <end position="36"/>
    </location>
</feature>
<accession>A0A4C1SE20</accession>
<keyword evidence="3" id="KW-1185">Reference proteome</keyword>
<gene>
    <name evidence="2" type="ORF">EVAR_931_1</name>
</gene>
<evidence type="ECO:0000256" key="1">
    <source>
        <dbReference type="SAM" id="MobiDB-lite"/>
    </source>
</evidence>
<organism evidence="2 3">
    <name type="scientific">Eumeta variegata</name>
    <name type="common">Bagworm moth</name>
    <name type="synonym">Eumeta japonica</name>
    <dbReference type="NCBI Taxonomy" id="151549"/>
    <lineage>
        <taxon>Eukaryota</taxon>
        <taxon>Metazoa</taxon>
        <taxon>Ecdysozoa</taxon>
        <taxon>Arthropoda</taxon>
        <taxon>Hexapoda</taxon>
        <taxon>Insecta</taxon>
        <taxon>Pterygota</taxon>
        <taxon>Neoptera</taxon>
        <taxon>Endopterygota</taxon>
        <taxon>Lepidoptera</taxon>
        <taxon>Glossata</taxon>
        <taxon>Ditrysia</taxon>
        <taxon>Tineoidea</taxon>
        <taxon>Psychidae</taxon>
        <taxon>Oiketicinae</taxon>
        <taxon>Eumeta</taxon>
    </lineage>
</organism>